<dbReference type="Gene3D" id="3.80.30.20">
    <property type="entry name" value="tm_1862 like domain"/>
    <property type="match status" value="1"/>
</dbReference>
<dbReference type="InterPro" id="IPR007197">
    <property type="entry name" value="rSAM"/>
</dbReference>
<dbReference type="Pfam" id="PF13311">
    <property type="entry name" value="DUF4080"/>
    <property type="match status" value="1"/>
</dbReference>
<dbReference type="Pfam" id="PF02310">
    <property type="entry name" value="B12-binding"/>
    <property type="match status" value="1"/>
</dbReference>
<protein>
    <submittedName>
        <fullName evidence="8">DUF4080 domain-containing protein</fullName>
    </submittedName>
</protein>
<keyword evidence="2" id="KW-0949">S-adenosyl-L-methionine</keyword>
<dbReference type="SUPFAM" id="SSF102114">
    <property type="entry name" value="Radical SAM enzymes"/>
    <property type="match status" value="1"/>
</dbReference>
<keyword evidence="9" id="KW-1185">Reference proteome</keyword>
<dbReference type="CDD" id="cd02068">
    <property type="entry name" value="radical_SAM_B12_BD"/>
    <property type="match status" value="1"/>
</dbReference>
<evidence type="ECO:0000256" key="4">
    <source>
        <dbReference type="ARBA" id="ARBA00023004"/>
    </source>
</evidence>
<dbReference type="PANTHER" id="PTHR43409">
    <property type="entry name" value="ANAEROBIC MAGNESIUM-PROTOPORPHYRIN IX MONOMETHYL ESTER CYCLASE-RELATED"/>
    <property type="match status" value="1"/>
</dbReference>
<dbReference type="Pfam" id="PF04055">
    <property type="entry name" value="Radical_SAM"/>
    <property type="match status" value="1"/>
</dbReference>
<dbReference type="SFLD" id="SFLDG01082">
    <property type="entry name" value="B12-binding_domain_containing"/>
    <property type="match status" value="1"/>
</dbReference>
<comment type="caution">
    <text evidence="8">The sequence shown here is derived from an EMBL/GenBank/DDBJ whole genome shotgun (WGS) entry which is preliminary data.</text>
</comment>
<evidence type="ECO:0000259" key="7">
    <source>
        <dbReference type="PROSITE" id="PS51918"/>
    </source>
</evidence>
<dbReference type="InterPro" id="IPR058240">
    <property type="entry name" value="rSAM_sf"/>
</dbReference>
<feature type="domain" description="Radical SAM core" evidence="7">
    <location>
        <begin position="173"/>
        <end position="407"/>
    </location>
</feature>
<gene>
    <name evidence="8" type="ORF">WMO26_00710</name>
</gene>
<dbReference type="SUPFAM" id="SSF52242">
    <property type="entry name" value="Cobalamin (vitamin B12)-binding domain"/>
    <property type="match status" value="1"/>
</dbReference>
<reference evidence="8 9" key="1">
    <citation type="submission" date="2024-03" db="EMBL/GenBank/DDBJ databases">
        <title>Human intestinal bacterial collection.</title>
        <authorList>
            <person name="Pauvert C."/>
            <person name="Hitch T.C.A."/>
            <person name="Clavel T."/>
        </authorList>
    </citation>
    <scope>NUCLEOTIDE SEQUENCE [LARGE SCALE GENOMIC DNA]</scope>
    <source>
        <strain evidence="8 9">CLA-JM-H44</strain>
    </source>
</reference>
<dbReference type="InterPro" id="IPR023404">
    <property type="entry name" value="rSAM_horseshoe"/>
</dbReference>
<keyword evidence="3" id="KW-0479">Metal-binding</keyword>
<evidence type="ECO:0000313" key="9">
    <source>
        <dbReference type="Proteomes" id="UP001489509"/>
    </source>
</evidence>
<keyword evidence="5" id="KW-0411">Iron-sulfur</keyword>
<dbReference type="InterPro" id="IPR036724">
    <property type="entry name" value="Cobalamin-bd_sf"/>
</dbReference>
<evidence type="ECO:0000259" key="6">
    <source>
        <dbReference type="PROSITE" id="PS51332"/>
    </source>
</evidence>
<dbReference type="Proteomes" id="UP001489509">
    <property type="component" value="Unassembled WGS sequence"/>
</dbReference>
<comment type="cofactor">
    <cofactor evidence="1">
        <name>[4Fe-4S] cluster</name>
        <dbReference type="ChEBI" id="CHEBI:49883"/>
    </cofactor>
</comment>
<dbReference type="PROSITE" id="PS51332">
    <property type="entry name" value="B12_BINDING"/>
    <property type="match status" value="1"/>
</dbReference>
<dbReference type="SFLD" id="SFLDG01123">
    <property type="entry name" value="methyltransferase_(Class_B)"/>
    <property type="match status" value="1"/>
</dbReference>
<accession>A0ABV1DWA1</accession>
<name>A0ABV1DWA1_9FIRM</name>
<dbReference type="InterPro" id="IPR025288">
    <property type="entry name" value="DUF4080"/>
</dbReference>
<evidence type="ECO:0000256" key="3">
    <source>
        <dbReference type="ARBA" id="ARBA00022723"/>
    </source>
</evidence>
<dbReference type="PROSITE" id="PS51918">
    <property type="entry name" value="RADICAL_SAM"/>
    <property type="match status" value="1"/>
</dbReference>
<dbReference type="InterPro" id="IPR006638">
    <property type="entry name" value="Elp3/MiaA/NifB-like_rSAM"/>
</dbReference>
<feature type="domain" description="B12-binding" evidence="6">
    <location>
        <begin position="1"/>
        <end position="137"/>
    </location>
</feature>
<evidence type="ECO:0000256" key="5">
    <source>
        <dbReference type="ARBA" id="ARBA00023014"/>
    </source>
</evidence>
<dbReference type="RefSeq" id="WP_349217617.1">
    <property type="nucleotide sequence ID" value="NZ_JBBMFD010000001.1"/>
</dbReference>
<organism evidence="8 9">
    <name type="scientific">Solibaculum intestinale</name>
    <dbReference type="NCBI Taxonomy" id="3133165"/>
    <lineage>
        <taxon>Bacteria</taxon>
        <taxon>Bacillati</taxon>
        <taxon>Bacillota</taxon>
        <taxon>Clostridia</taxon>
        <taxon>Eubacteriales</taxon>
        <taxon>Oscillospiraceae</taxon>
        <taxon>Solibaculum</taxon>
    </lineage>
</organism>
<dbReference type="Gene3D" id="3.40.50.280">
    <property type="entry name" value="Cobalamin-binding domain"/>
    <property type="match status" value="1"/>
</dbReference>
<dbReference type="InterPro" id="IPR034466">
    <property type="entry name" value="Methyltransferase_Class_B"/>
</dbReference>
<dbReference type="SFLD" id="SFLDS00029">
    <property type="entry name" value="Radical_SAM"/>
    <property type="match status" value="1"/>
</dbReference>
<dbReference type="PANTHER" id="PTHR43409:SF16">
    <property type="entry name" value="SLR0320 PROTEIN"/>
    <property type="match status" value="1"/>
</dbReference>
<sequence length="572" mass="63981">MKVLLCAIHSKYIHSALAPWCLAAGIRAYAKEPFAYEIVEGTVNQPDEALISALLRPEADVFALSCYIWNISCIRRLLPVLKRERPGCKVILGGPEASFCAARLLSECPQVDYILAGEGERTLPALLDGLFTGRVPASLPGLAFRDGDRVQVNPPPQVCEEPPSPYCEDYFTALRGRIAYLETSRGCPFSCAFCLSGIHKGVRFFSLERAKRELLLLANSGAQTVKLVDRTFNCNPKRAYDLFSFLIGEAGRSIPKGVCFHFEVAADLFDDETIRLLSTAPPGFFQMEAGLQSFQADTLEEVNRKTDLERLCRNLKRLLAFGNMHIHIDLIAGLPFEGLPRFADSFNRAFSLGPHMLQLGFLKLLHGSALRQAAQRYGYRWTDTPPYQVEENRFLSRADLSRLHRLEDALERLYNSARFSFTLRYLFKVTGLSPFSLFDAFASFVEEKGGGANVPLSTYTEWVFAFFSKQPGVEKARLRDLLTCDRLCCENTGRIPACLRKKDKRLKAVAARLKASGRYTNQKGAPFGIAILYTGGERIAVADYQEKDPVTSRYPIRFSPLPLFLPEHPGNA</sequence>
<dbReference type="InterPro" id="IPR006158">
    <property type="entry name" value="Cobalamin-bd"/>
</dbReference>
<dbReference type="InterPro" id="IPR051198">
    <property type="entry name" value="BchE-like"/>
</dbReference>
<dbReference type="EMBL" id="JBBMFD010000001">
    <property type="protein sequence ID" value="MEQ2439342.1"/>
    <property type="molecule type" value="Genomic_DNA"/>
</dbReference>
<proteinExistence type="predicted"/>
<dbReference type="SMART" id="SM00729">
    <property type="entry name" value="Elp3"/>
    <property type="match status" value="1"/>
</dbReference>
<evidence type="ECO:0000313" key="8">
    <source>
        <dbReference type="EMBL" id="MEQ2439342.1"/>
    </source>
</evidence>
<evidence type="ECO:0000256" key="2">
    <source>
        <dbReference type="ARBA" id="ARBA00022691"/>
    </source>
</evidence>
<keyword evidence="4" id="KW-0408">Iron</keyword>
<evidence type="ECO:0000256" key="1">
    <source>
        <dbReference type="ARBA" id="ARBA00001966"/>
    </source>
</evidence>